<evidence type="ECO:0000313" key="1">
    <source>
        <dbReference type="EMBL" id="CAA2101502.1"/>
    </source>
</evidence>
<dbReference type="EMBL" id="LR743504">
    <property type="protein sequence ID" value="CAA2101502.1"/>
    <property type="molecule type" value="Genomic_DNA"/>
</dbReference>
<gene>
    <name evidence="1" type="ORF">MBUL_01208</name>
</gene>
<accession>A0A679J448</accession>
<dbReference type="AlphaFoldDB" id="A0A679J448"/>
<proteinExistence type="predicted"/>
<protein>
    <submittedName>
        <fullName evidence="1">Uncharacterized protein</fullName>
    </submittedName>
</protein>
<sequence length="81" mass="8659">MMDRREKLVASKPAALAAKDAFTSRYVAGHPDRSVGLGLNRTGDDWAMKVFAQSPSAARELPDHFGEFAVEVQITGPATAA</sequence>
<reference evidence="1" key="1">
    <citation type="submission" date="2019-12" db="EMBL/GenBank/DDBJ databases">
        <authorList>
            <person name="Cremers G."/>
        </authorList>
    </citation>
    <scope>NUCLEOTIDE SEQUENCE</scope>
    <source>
        <strain evidence="1">Mbul1</strain>
    </source>
</reference>
<name>A0A679J448_9HYPH</name>
<organism evidence="1">
    <name type="scientific">Methylobacterium bullatum</name>
    <dbReference type="NCBI Taxonomy" id="570505"/>
    <lineage>
        <taxon>Bacteria</taxon>
        <taxon>Pseudomonadati</taxon>
        <taxon>Pseudomonadota</taxon>
        <taxon>Alphaproteobacteria</taxon>
        <taxon>Hyphomicrobiales</taxon>
        <taxon>Methylobacteriaceae</taxon>
        <taxon>Methylobacterium</taxon>
    </lineage>
</organism>